<dbReference type="PANTHER" id="PTHR48041">
    <property type="entry name" value="ABC TRANSPORTER G FAMILY MEMBER 28"/>
    <property type="match status" value="1"/>
</dbReference>
<dbReference type="PROSITE" id="PS00211">
    <property type="entry name" value="ABC_TRANSPORTER_1"/>
    <property type="match status" value="1"/>
</dbReference>
<evidence type="ECO:0000256" key="6">
    <source>
        <dbReference type="ARBA" id="ARBA00022989"/>
    </source>
</evidence>
<comment type="subcellular location">
    <subcellularLocation>
        <location evidence="1">Membrane</location>
        <topology evidence="1">Multi-pass membrane protein</topology>
    </subcellularLocation>
</comment>
<feature type="transmembrane region" description="Helical" evidence="8">
    <location>
        <begin position="764"/>
        <end position="783"/>
    </location>
</feature>
<reference evidence="10" key="1">
    <citation type="journal article" date="2020" name="Stud. Mycol.">
        <title>101 Dothideomycetes genomes: a test case for predicting lifestyles and emergence of pathogens.</title>
        <authorList>
            <person name="Haridas S."/>
            <person name="Albert R."/>
            <person name="Binder M."/>
            <person name="Bloem J."/>
            <person name="Labutti K."/>
            <person name="Salamov A."/>
            <person name="Andreopoulos B."/>
            <person name="Baker S."/>
            <person name="Barry K."/>
            <person name="Bills G."/>
            <person name="Bluhm B."/>
            <person name="Cannon C."/>
            <person name="Castanera R."/>
            <person name="Culley D."/>
            <person name="Daum C."/>
            <person name="Ezra D."/>
            <person name="Gonzalez J."/>
            <person name="Henrissat B."/>
            <person name="Kuo A."/>
            <person name="Liang C."/>
            <person name="Lipzen A."/>
            <person name="Lutzoni F."/>
            <person name="Magnuson J."/>
            <person name="Mondo S."/>
            <person name="Nolan M."/>
            <person name="Ohm R."/>
            <person name="Pangilinan J."/>
            <person name="Park H.-J."/>
            <person name="Ramirez L."/>
            <person name="Alfaro M."/>
            <person name="Sun H."/>
            <person name="Tritt A."/>
            <person name="Yoshinaga Y."/>
            <person name="Zwiers L.-H."/>
            <person name="Turgeon B."/>
            <person name="Goodwin S."/>
            <person name="Spatafora J."/>
            <person name="Crous P."/>
            <person name="Grigoriev I."/>
        </authorList>
    </citation>
    <scope>NUCLEOTIDE SEQUENCE</scope>
    <source>
        <strain evidence="10">CBS 123094</strain>
    </source>
</reference>
<evidence type="ECO:0000313" key="10">
    <source>
        <dbReference type="EMBL" id="KAF1996579.1"/>
    </source>
</evidence>
<dbReference type="AlphaFoldDB" id="A0A6A5W733"/>
<feature type="transmembrane region" description="Helical" evidence="8">
    <location>
        <begin position="711"/>
        <end position="730"/>
    </location>
</feature>
<dbReference type="Proteomes" id="UP000799779">
    <property type="component" value="Unassembled WGS sequence"/>
</dbReference>
<dbReference type="Gene3D" id="3.40.50.300">
    <property type="entry name" value="P-loop containing nucleotide triphosphate hydrolases"/>
    <property type="match status" value="1"/>
</dbReference>
<dbReference type="EMBL" id="ML977624">
    <property type="protein sequence ID" value="KAF1996579.1"/>
    <property type="molecule type" value="Genomic_DNA"/>
</dbReference>
<feature type="transmembrane region" description="Helical" evidence="8">
    <location>
        <begin position="839"/>
        <end position="860"/>
    </location>
</feature>
<keyword evidence="6 8" id="KW-1133">Transmembrane helix</keyword>
<accession>A0A6A5W733</accession>
<evidence type="ECO:0000256" key="7">
    <source>
        <dbReference type="ARBA" id="ARBA00023136"/>
    </source>
</evidence>
<keyword evidence="7 8" id="KW-0472">Membrane</keyword>
<dbReference type="GO" id="GO:0005524">
    <property type="term" value="F:ATP binding"/>
    <property type="evidence" value="ECO:0007669"/>
    <property type="project" value="UniProtKB-KW"/>
</dbReference>
<evidence type="ECO:0000256" key="1">
    <source>
        <dbReference type="ARBA" id="ARBA00004141"/>
    </source>
</evidence>
<organism evidence="10 11">
    <name type="scientific">Amniculicola lignicola CBS 123094</name>
    <dbReference type="NCBI Taxonomy" id="1392246"/>
    <lineage>
        <taxon>Eukaryota</taxon>
        <taxon>Fungi</taxon>
        <taxon>Dikarya</taxon>
        <taxon>Ascomycota</taxon>
        <taxon>Pezizomycotina</taxon>
        <taxon>Dothideomycetes</taxon>
        <taxon>Pleosporomycetidae</taxon>
        <taxon>Pleosporales</taxon>
        <taxon>Amniculicolaceae</taxon>
        <taxon>Amniculicola</taxon>
    </lineage>
</organism>
<dbReference type="PANTHER" id="PTHR48041:SF91">
    <property type="entry name" value="ABC TRANSPORTER G FAMILY MEMBER 28"/>
    <property type="match status" value="1"/>
</dbReference>
<dbReference type="InterPro" id="IPR017871">
    <property type="entry name" value="ABC_transporter-like_CS"/>
</dbReference>
<sequence length="864" mass="94646">MPYPRLNETTTEKLEQETQALSSFGNSNLTTLEAGKSLSQLNSSVTGCYANGSVPIFLAANDTCILGFFCPNSTAQQPPQFCPPEPRCQVSRYSRGQCPPQGIFEPVVCDAGFYCPPGGKEKIECAKGTYCPMGSYQPFKCDYGALCSSKSQRQVVTVPFGILIAFDIILGLVVAIGYAISAWRKRRKGSYAPVVSDYKEAEDPFGDDVDLIAKPKRSVTTVLENEVDEDLSSNPHFEIYMRFIGRLIKSKEVGLSFEFEDLQFEPKPGKKILRNVSGSIDSGSMWAVMGGSGAGKSTFVNVLMGKTKNTGGSIKVNGHHKDMSKYKKLIGYVPQDDIVLPELTVRENILHSARVRLPATWRDRDIQAFVDSLISCIGLSHVQHSLVGDANKPVISGGQRKRVSIGMELAAVPMAIFLDEPTSGLDATSASSIMRLLRAITKLGVTTITIIHQPREQIFHGFDNLFLLGNGSEIYAGPTSDASTYFATLGYILPKHANPADTIMDVITGNGREYTTDLVWSDQPVEKLIEQWRTRSNFGDYESDLHLAPVFDTSPNLRPTPSRPVSVISSPEQEHILAQTMKKRGGSWPAQMYYCFKRSITQQIRNRNSFFFEIGVGALAGGIIGLSAFAAKGQLFRGLYQKPFTTLSSAVDYASISQVGLLGGMAIGLAASAPAVKVFGEEKLIYARERSSGHSSSAYYVGKMLSVLPRICLSSLHFSVFMGILATPLMGFHQMFAANLLYFFAVYGLASCIGMVVKREDGPLLAVMASLIIGVLGGVAPPLSKVKMWHLEGLWRMSPGVWFTEVYVSQNVLPLEYLYLLDVASEQMGFTFGQYSLDMLMIFAIGSTYRVLAYILLVTVGRKR</sequence>
<dbReference type="OrthoDB" id="66620at2759"/>
<keyword evidence="5" id="KW-0067">ATP-binding</keyword>
<gene>
    <name evidence="10" type="ORF">P154DRAFT_579828</name>
</gene>
<proteinExistence type="predicted"/>
<dbReference type="CDD" id="cd03213">
    <property type="entry name" value="ABCG_EPDR"/>
    <property type="match status" value="1"/>
</dbReference>
<dbReference type="InterPro" id="IPR027417">
    <property type="entry name" value="P-loop_NTPase"/>
</dbReference>
<keyword evidence="3 8" id="KW-0812">Transmembrane</keyword>
<dbReference type="InterPro" id="IPR050352">
    <property type="entry name" value="ABCG_transporters"/>
</dbReference>
<dbReference type="SUPFAM" id="SSF52540">
    <property type="entry name" value="P-loop containing nucleoside triphosphate hydrolases"/>
    <property type="match status" value="1"/>
</dbReference>
<feature type="transmembrane region" description="Helical" evidence="8">
    <location>
        <begin position="659"/>
        <end position="680"/>
    </location>
</feature>
<dbReference type="GO" id="GO:0016020">
    <property type="term" value="C:membrane"/>
    <property type="evidence" value="ECO:0007669"/>
    <property type="project" value="UniProtKB-SubCell"/>
</dbReference>
<dbReference type="GO" id="GO:0016887">
    <property type="term" value="F:ATP hydrolysis activity"/>
    <property type="evidence" value="ECO:0007669"/>
    <property type="project" value="InterPro"/>
</dbReference>
<protein>
    <recommendedName>
        <fullName evidence="9">ABC transporter domain-containing protein</fullName>
    </recommendedName>
</protein>
<name>A0A6A5W733_9PLEO</name>
<dbReference type="Pfam" id="PF01061">
    <property type="entry name" value="ABC2_membrane"/>
    <property type="match status" value="1"/>
</dbReference>
<feature type="domain" description="ABC transporter" evidence="9">
    <location>
        <begin position="257"/>
        <end position="495"/>
    </location>
</feature>
<evidence type="ECO:0000256" key="2">
    <source>
        <dbReference type="ARBA" id="ARBA00022448"/>
    </source>
</evidence>
<keyword evidence="11" id="KW-1185">Reference proteome</keyword>
<feature type="transmembrane region" description="Helical" evidence="8">
    <location>
        <begin position="736"/>
        <end position="757"/>
    </location>
</feature>
<dbReference type="FunFam" id="3.40.50.300:FF:000367">
    <property type="entry name" value="ABC transporter G family member 24"/>
    <property type="match status" value="1"/>
</dbReference>
<evidence type="ECO:0000313" key="11">
    <source>
        <dbReference type="Proteomes" id="UP000799779"/>
    </source>
</evidence>
<feature type="transmembrane region" description="Helical" evidence="8">
    <location>
        <begin position="158"/>
        <end position="180"/>
    </location>
</feature>
<evidence type="ECO:0000256" key="3">
    <source>
        <dbReference type="ARBA" id="ARBA00022692"/>
    </source>
</evidence>
<dbReference type="SMART" id="SM00382">
    <property type="entry name" value="AAA"/>
    <property type="match status" value="1"/>
</dbReference>
<evidence type="ECO:0000256" key="8">
    <source>
        <dbReference type="SAM" id="Phobius"/>
    </source>
</evidence>
<dbReference type="InterPro" id="IPR003439">
    <property type="entry name" value="ABC_transporter-like_ATP-bd"/>
</dbReference>
<dbReference type="GO" id="GO:0140359">
    <property type="term" value="F:ABC-type transporter activity"/>
    <property type="evidence" value="ECO:0007669"/>
    <property type="project" value="InterPro"/>
</dbReference>
<dbReference type="Pfam" id="PF00005">
    <property type="entry name" value="ABC_tran"/>
    <property type="match status" value="1"/>
</dbReference>
<dbReference type="Pfam" id="PF19055">
    <property type="entry name" value="ABC2_membrane_7"/>
    <property type="match status" value="1"/>
</dbReference>
<evidence type="ECO:0000256" key="5">
    <source>
        <dbReference type="ARBA" id="ARBA00022840"/>
    </source>
</evidence>
<evidence type="ECO:0000259" key="9">
    <source>
        <dbReference type="PROSITE" id="PS50893"/>
    </source>
</evidence>
<dbReference type="PROSITE" id="PS50893">
    <property type="entry name" value="ABC_TRANSPORTER_2"/>
    <property type="match status" value="1"/>
</dbReference>
<evidence type="ECO:0000256" key="4">
    <source>
        <dbReference type="ARBA" id="ARBA00022741"/>
    </source>
</evidence>
<feature type="transmembrane region" description="Helical" evidence="8">
    <location>
        <begin position="610"/>
        <end position="631"/>
    </location>
</feature>
<keyword evidence="2" id="KW-0813">Transport</keyword>
<dbReference type="InterPro" id="IPR003593">
    <property type="entry name" value="AAA+_ATPase"/>
</dbReference>
<dbReference type="InterPro" id="IPR043926">
    <property type="entry name" value="ABCG_dom"/>
</dbReference>
<dbReference type="InterPro" id="IPR013525">
    <property type="entry name" value="ABC2_TM"/>
</dbReference>
<keyword evidence="4" id="KW-0547">Nucleotide-binding</keyword>